<organism evidence="4 5">
    <name type="scientific">Rufibacter hautae</name>
    <dbReference type="NCBI Taxonomy" id="2595005"/>
    <lineage>
        <taxon>Bacteria</taxon>
        <taxon>Pseudomonadati</taxon>
        <taxon>Bacteroidota</taxon>
        <taxon>Cytophagia</taxon>
        <taxon>Cytophagales</taxon>
        <taxon>Hymenobacteraceae</taxon>
        <taxon>Rufibacter</taxon>
    </lineage>
</organism>
<dbReference type="InterPro" id="IPR044023">
    <property type="entry name" value="Ig_7"/>
</dbReference>
<gene>
    <name evidence="4" type="ORF">FOA19_08160</name>
</gene>
<comment type="caution">
    <text evidence="4">The sequence shown here is derived from an EMBL/GenBank/DDBJ whole genome shotgun (WGS) entry which is preliminary data.</text>
</comment>
<dbReference type="InterPro" id="IPR026341">
    <property type="entry name" value="T9SS_type_B"/>
</dbReference>
<dbReference type="CDD" id="cd00146">
    <property type="entry name" value="PKD"/>
    <property type="match status" value="2"/>
</dbReference>
<dbReference type="Pfam" id="PF13585">
    <property type="entry name" value="CHU_C"/>
    <property type="match status" value="1"/>
</dbReference>
<feature type="domain" description="PKD" evidence="3">
    <location>
        <begin position="108"/>
        <end position="167"/>
    </location>
</feature>
<dbReference type="Gene3D" id="2.60.40.10">
    <property type="entry name" value="Immunoglobulins"/>
    <property type="match status" value="6"/>
</dbReference>
<dbReference type="SUPFAM" id="SSF49299">
    <property type="entry name" value="PKD domain"/>
    <property type="match status" value="4"/>
</dbReference>
<sequence length="2213" mass="232178">MAQFYRSLAFACFLLLFSCVQLLAQDCDVAITPVGPGAICPGSGQVVLEAASTSAGATFQWQKDGADLPGQTNNRLTVTAVGDYTVLVKGTTCFEKVSSPFKVVTSANPTADFTFTDNVCSGSNVRFTASPTGAGYKYEWDFGDPSSGTGNTGNQQEVNHTFVSNGTGVVKYQIKLKVTNAGGCASEITKELTVNQRADPSLEDVLATQNFTLPFTNCASTASNYLLKVRNTSATKATNRAYTIDWGDGQIQNFPASFEEAEHTYTTQGEFNLKLVIAGPNCTSTKNIKVFNGSNPSLTVGSPGSTVGCAPVTYTFPISGIANNPPATIYTFQFDDGSPSYSFTQDNVPSSLTHTFLKSSCNNGGTDAFKMIATAKNPCGITTVIVSSIFIAATPKARFEINPKSPTGCINTSYTLKNTSDPGANLLGFGSCNNNANYLWEISPATGWNLTTGTLTSQSPVINFTNKGDYSIKLKVTNSCNSHDTTMVFSIIDPPIADFTTILNPANGCTNLEVATSNQSVGEQLTYLWSVFPSSGYTITSGSLTSKDPVFNFSAAGLYTLKLETTNPCGVSRDSTQIKVNSLPTVTLPAPRELCEPQAIPFTTANVLHTPVYEANFGTISAYKWTVSGPSGATFVAGSSETSQYPTIDFANPGTYTVTVTATNECGVSAAASQEITIRELPVPPTVANMTICQGETVTLTATGGATGTTYRWYEVASGGSPVFTGDAFTPAPDLTATTTYYVEAVSGFNCVSATRTAVTVTVLQGVTNNTITAQSAMAICEGVLPGTITGSQPSGGDGAPYQYKWQISIDGVTFTDAPGANTERDYTPGLISRNTWFRRTISSQRCQVHESNVVAFTFSPTPAAPVLTLNDVAICEGQQAKISVNPLAGFTYRWYTANSGGTLVTTGESYTTPVLVRDTVFYVEAINENNCVSTSRAEVRVRVAPAIAGNTISGAQEICTGQTPAGLTGSQPTGGNNSFTYAWESSTTSGTSGFAPIANANAKDYSPAALTSTTWFRRVVSSAGCVTTSAAVEVTVRPDITDNTVSSGQVVCAGSVPTGFTGSQPMGGTNAYTYQWESSTASASSGFSAIAGATGKDFAPTSAITQNTWFRRVVESGTCQRNESAAILVEVQQPIAGNAISADQTICSGEAIQTLVGAEPTGGSGTYAYVWEQSTTSATAGFSPVANASGRDLEPATLTATTWFRRVVTAGACEPSISNVVQVTVSPPLANNVIINGQLQVICTGSTPSPLQGAQPSGGDNNFTFQWEQSTDGTTYADIAGATDISYAPGSLTQTTWFRRKVLSRTCTSTSPEVKVEVQQPIADNNITGEQTICAGSAAQALTGTQPTGGSGVYTYQWEASTDGATFAAVSGATQAEYTPSGLNETMWFRRRVEGGACDANFSNMVKVTVTVPVTNNTISSAQRICSETAPQKLTGSVPSSGPGAVFAYVWESSTTSATATNFMPIAGATDVDYAPGVLTQTTWFRRVVSTGGCTNISAVVQITVEPLPPAPSVATQVICENTKATLVVTGAGADLYQWFAEATGGVALGQGASFTTPVLTASTTYYVQVTNALGCASPRAAVLVTVNQNIGNNIVSSDQALCVGSSPSLLTGTVPSGGDGVYTYLWESSTVGPDAGFAPAPGNNTSDTYLPTNITKPTWFRRRVTAGPCLPSVSAPVRISISPVITNNRISFPQSTCSGTPPAPLTGTQPQGGDRTYTYLWESSTTGSTGGFAAASGNNAESSYQPESLTQTTWFRRTVFSGGCSLTSAVVQITVVPIISGNTITADQTICRGDAVQPLTGATPTGGNGTYVYQWESSSDGIVFAAAPGDNKKATYSPGAVRTTTWFRRTVTSFPCLESKSAPVKITVITPITNNAIQTEQEICAQMTPALLQGSTPAGGGPDMTYQWEVSTDGPTSGFTPAPGTNNGVNYQPGVLTKTSWFRRVAVSLPCQNQSSNVVRIKVNPLPAEPTLVTVNPRVCPGERINVTVTNPGFGVEWYDQPQGGTLLYTDVTFATPPLTATTTYYVQAVSADGCPSSKRLEVKVEVVPPLADAGPDVSIIVGRSTTLVASGGVKYEWSPATGLSSVNTATTTATPKETTTYTVTVTSAEGCYSKDEVTVTVLPEIFIPNVLTLNKDGMNDDWEIQNIEKYPNCTVEVYNRWGIKLFSSKGYGTRWDGTYQGKPLPVAAYYYIIKLSEDEEPISGSITIIN</sequence>
<proteinExistence type="predicted"/>
<dbReference type="PROSITE" id="PS50093">
    <property type="entry name" value="PKD"/>
    <property type="match status" value="3"/>
</dbReference>
<evidence type="ECO:0000256" key="2">
    <source>
        <dbReference type="SAM" id="SignalP"/>
    </source>
</evidence>
<dbReference type="OrthoDB" id="7794186at2"/>
<feature type="chain" id="PRO_5022926302" evidence="2">
    <location>
        <begin position="25"/>
        <end position="2213"/>
    </location>
</feature>
<dbReference type="InterPro" id="IPR022409">
    <property type="entry name" value="PKD/Chitinase_dom"/>
</dbReference>
<dbReference type="Proteomes" id="UP000324133">
    <property type="component" value="Unassembled WGS sequence"/>
</dbReference>
<feature type="region of interest" description="Disordered" evidence="1">
    <location>
        <begin position="1694"/>
        <end position="1714"/>
    </location>
</feature>
<accession>A0A5B6TIW6</accession>
<dbReference type="EMBL" id="VKKY01000001">
    <property type="protein sequence ID" value="KAA3440612.1"/>
    <property type="molecule type" value="Genomic_DNA"/>
</dbReference>
<feature type="signal peptide" evidence="2">
    <location>
        <begin position="1"/>
        <end position="24"/>
    </location>
</feature>
<evidence type="ECO:0000313" key="5">
    <source>
        <dbReference type="Proteomes" id="UP000324133"/>
    </source>
</evidence>
<dbReference type="InterPro" id="IPR035986">
    <property type="entry name" value="PKD_dom_sf"/>
</dbReference>
<evidence type="ECO:0000256" key="1">
    <source>
        <dbReference type="SAM" id="MobiDB-lite"/>
    </source>
</evidence>
<reference evidence="4 5" key="1">
    <citation type="submission" date="2019-07" db="EMBL/GenBank/DDBJ databases">
        <title>Rufibacter sp. nov., isolated from lake sediment.</title>
        <authorList>
            <person name="Qu J.-H."/>
        </authorList>
    </citation>
    <scope>NUCLEOTIDE SEQUENCE [LARGE SCALE GENOMIC DNA]</scope>
    <source>
        <strain evidence="4 5">NBS58-1</strain>
    </source>
</reference>
<keyword evidence="5" id="KW-1185">Reference proteome</keyword>
<protein>
    <submittedName>
        <fullName evidence="4">T9SS type B sorting domain-containing protein</fullName>
    </submittedName>
</protein>
<dbReference type="InterPro" id="IPR013783">
    <property type="entry name" value="Ig-like_fold"/>
</dbReference>
<dbReference type="InterPro" id="IPR000601">
    <property type="entry name" value="PKD_dom"/>
</dbReference>
<evidence type="ECO:0000259" key="3">
    <source>
        <dbReference type="PROSITE" id="PS50093"/>
    </source>
</evidence>
<feature type="domain" description="PKD" evidence="3">
    <location>
        <begin position="241"/>
        <end position="278"/>
    </location>
</feature>
<dbReference type="Gene3D" id="2.60.40.2700">
    <property type="match status" value="1"/>
</dbReference>
<evidence type="ECO:0000313" key="4">
    <source>
        <dbReference type="EMBL" id="KAA3440612.1"/>
    </source>
</evidence>
<dbReference type="Pfam" id="PF00801">
    <property type="entry name" value="PKD"/>
    <property type="match status" value="1"/>
</dbReference>
<dbReference type="SMART" id="SM00089">
    <property type="entry name" value="PKD"/>
    <property type="match status" value="6"/>
</dbReference>
<dbReference type="NCBIfam" id="TIGR04131">
    <property type="entry name" value="Bac_Flav_CTERM"/>
    <property type="match status" value="1"/>
</dbReference>
<feature type="domain" description="PKD" evidence="3">
    <location>
        <begin position="618"/>
        <end position="678"/>
    </location>
</feature>
<name>A0A5B6TIW6_9BACT</name>
<keyword evidence="2" id="KW-0732">Signal</keyword>
<dbReference type="Pfam" id="PF18911">
    <property type="entry name" value="PKD_4"/>
    <property type="match status" value="1"/>
</dbReference>
<dbReference type="Pfam" id="PF19081">
    <property type="entry name" value="Ig_7"/>
    <property type="match status" value="4"/>
</dbReference>
<dbReference type="PROSITE" id="PS51257">
    <property type="entry name" value="PROKAR_LIPOPROTEIN"/>
    <property type="match status" value="1"/>
</dbReference>